<feature type="non-terminal residue" evidence="2">
    <location>
        <position position="1"/>
    </location>
</feature>
<dbReference type="PANTHER" id="PTHR12307">
    <property type="entry name" value="PROTEIN PHOSPHATASE 1 REGULATORY SUBUNIT"/>
    <property type="match status" value="1"/>
</dbReference>
<proteinExistence type="predicted"/>
<organism evidence="2 3">
    <name type="scientific">Nematostella vectensis</name>
    <name type="common">Starlet sea anemone</name>
    <dbReference type="NCBI Taxonomy" id="45351"/>
    <lineage>
        <taxon>Eukaryota</taxon>
        <taxon>Metazoa</taxon>
        <taxon>Cnidaria</taxon>
        <taxon>Anthozoa</taxon>
        <taxon>Hexacorallia</taxon>
        <taxon>Actiniaria</taxon>
        <taxon>Edwardsiidae</taxon>
        <taxon>Nematostella</taxon>
    </lineage>
</organism>
<evidence type="ECO:0000313" key="2">
    <source>
        <dbReference type="EMBL" id="EDO41585.1"/>
    </source>
</evidence>
<dbReference type="Gene3D" id="2.60.40.2440">
    <property type="entry name" value="Carbohydrate binding type-21 domain"/>
    <property type="match status" value="1"/>
</dbReference>
<sequence>GLVRVVNLAFEKMIIIRYTTDEWKGFRDIWADYVSSTPDKRTDKYTFRISLCASMFNEKKRLQFAICFRAKGEEYWDNNNERNY</sequence>
<dbReference type="PROSITE" id="PS51159">
    <property type="entry name" value="CBM21"/>
    <property type="match status" value="1"/>
</dbReference>
<dbReference type="STRING" id="45351.A7S411"/>
<evidence type="ECO:0000259" key="1">
    <source>
        <dbReference type="PROSITE" id="PS51159"/>
    </source>
</evidence>
<protein>
    <recommendedName>
        <fullName evidence="1">CBM21 domain-containing protein</fullName>
    </recommendedName>
</protein>
<dbReference type="HOGENOM" id="CLU_2534009_0_0_1"/>
<dbReference type="AlphaFoldDB" id="A7S411"/>
<name>A7S411_NEMVE</name>
<feature type="non-terminal residue" evidence="2">
    <location>
        <position position="84"/>
    </location>
</feature>
<evidence type="ECO:0000313" key="3">
    <source>
        <dbReference type="Proteomes" id="UP000001593"/>
    </source>
</evidence>
<dbReference type="Pfam" id="PF03370">
    <property type="entry name" value="CBM_21"/>
    <property type="match status" value="1"/>
</dbReference>
<reference evidence="2 3" key="1">
    <citation type="journal article" date="2007" name="Science">
        <title>Sea anemone genome reveals ancestral eumetazoan gene repertoire and genomic organization.</title>
        <authorList>
            <person name="Putnam N.H."/>
            <person name="Srivastava M."/>
            <person name="Hellsten U."/>
            <person name="Dirks B."/>
            <person name="Chapman J."/>
            <person name="Salamov A."/>
            <person name="Terry A."/>
            <person name="Shapiro H."/>
            <person name="Lindquist E."/>
            <person name="Kapitonov V.V."/>
            <person name="Jurka J."/>
            <person name="Genikhovich G."/>
            <person name="Grigoriev I.V."/>
            <person name="Lucas S.M."/>
            <person name="Steele R.E."/>
            <person name="Finnerty J.R."/>
            <person name="Technau U."/>
            <person name="Martindale M.Q."/>
            <person name="Rokhsar D.S."/>
        </authorList>
    </citation>
    <scope>NUCLEOTIDE SEQUENCE [LARGE SCALE GENOMIC DNA]</scope>
    <source>
        <strain evidence="3">CH2 X CH6</strain>
    </source>
</reference>
<dbReference type="PhylomeDB" id="A7S411"/>
<dbReference type="EMBL" id="DS469575">
    <property type="protein sequence ID" value="EDO41585.1"/>
    <property type="molecule type" value="Genomic_DNA"/>
</dbReference>
<accession>A7S411</accession>
<keyword evidence="3" id="KW-1185">Reference proteome</keyword>
<dbReference type="Proteomes" id="UP000001593">
    <property type="component" value="Unassembled WGS sequence"/>
</dbReference>
<gene>
    <name evidence="2" type="ORF">NEMVEDRAFT_v1g16783</name>
</gene>
<dbReference type="InParanoid" id="A7S411"/>
<dbReference type="InterPro" id="IPR038175">
    <property type="entry name" value="CBM21_dom_sf"/>
</dbReference>
<feature type="domain" description="CBM21" evidence="1">
    <location>
        <begin position="1"/>
        <end position="84"/>
    </location>
</feature>
<dbReference type="InterPro" id="IPR050782">
    <property type="entry name" value="PP1_regulatory_subunit_3"/>
</dbReference>
<dbReference type="PANTHER" id="PTHR12307:SF36">
    <property type="entry name" value="GLYCOGEN-BINDING SUBUNIT 76A"/>
    <property type="match status" value="1"/>
</dbReference>
<dbReference type="InterPro" id="IPR005036">
    <property type="entry name" value="CBM21_dom"/>
</dbReference>
<dbReference type="eggNOG" id="KOG3986">
    <property type="taxonomic scope" value="Eukaryota"/>
</dbReference>